<proteinExistence type="predicted"/>
<dbReference type="InterPro" id="IPR036291">
    <property type="entry name" value="NAD(P)-bd_dom_sf"/>
</dbReference>
<feature type="domain" description="DUF2520" evidence="2">
    <location>
        <begin position="123"/>
        <end position="250"/>
    </location>
</feature>
<evidence type="ECO:0000259" key="1">
    <source>
        <dbReference type="Pfam" id="PF10727"/>
    </source>
</evidence>
<evidence type="ECO:0000313" key="3">
    <source>
        <dbReference type="EMBL" id="GAI96963.1"/>
    </source>
</evidence>
<dbReference type="InterPro" id="IPR008927">
    <property type="entry name" value="6-PGluconate_DH-like_C_sf"/>
</dbReference>
<dbReference type="PANTHER" id="PTHR40459">
    <property type="entry name" value="CONSERVED HYPOTHETICAL ALANINE AND LEUCINE RICH PROTEIN"/>
    <property type="match status" value="1"/>
</dbReference>
<evidence type="ECO:0000259" key="2">
    <source>
        <dbReference type="Pfam" id="PF10728"/>
    </source>
</evidence>
<gene>
    <name evidence="3" type="ORF">S12H4_31315</name>
</gene>
<name>X1SVK8_9ZZZZ</name>
<dbReference type="Pfam" id="PF10728">
    <property type="entry name" value="DUF2520"/>
    <property type="match status" value="1"/>
</dbReference>
<dbReference type="Gene3D" id="1.10.1040.20">
    <property type="entry name" value="ProC-like, C-terminal domain"/>
    <property type="match status" value="1"/>
</dbReference>
<comment type="caution">
    <text evidence="3">The sequence shown here is derived from an EMBL/GenBank/DDBJ whole genome shotgun (WGS) entry which is preliminary data.</text>
</comment>
<feature type="non-terminal residue" evidence="3">
    <location>
        <position position="277"/>
    </location>
</feature>
<dbReference type="SUPFAM" id="SSF51735">
    <property type="entry name" value="NAD(P)-binding Rossmann-fold domains"/>
    <property type="match status" value="1"/>
</dbReference>
<dbReference type="EMBL" id="BARW01018268">
    <property type="protein sequence ID" value="GAI96963.1"/>
    <property type="molecule type" value="Genomic_DNA"/>
</dbReference>
<protein>
    <recommendedName>
        <fullName evidence="4">DUF2520 domain-containing protein</fullName>
    </recommendedName>
</protein>
<dbReference type="InterPro" id="IPR019665">
    <property type="entry name" value="OxRdtase/DH_put_Rossmann_dom"/>
</dbReference>
<dbReference type="SUPFAM" id="SSF48179">
    <property type="entry name" value="6-phosphogluconate dehydrogenase C-terminal domain-like"/>
    <property type="match status" value="1"/>
</dbReference>
<dbReference type="Gene3D" id="3.40.50.720">
    <property type="entry name" value="NAD(P)-binding Rossmann-like Domain"/>
    <property type="match status" value="1"/>
</dbReference>
<accession>X1SVK8</accession>
<dbReference type="AlphaFoldDB" id="X1SVK8"/>
<dbReference type="InterPro" id="IPR018931">
    <property type="entry name" value="DUF2520"/>
</dbReference>
<dbReference type="PANTHER" id="PTHR40459:SF1">
    <property type="entry name" value="CONSERVED HYPOTHETICAL ALANINE AND LEUCINE RICH PROTEIN"/>
    <property type="match status" value="1"/>
</dbReference>
<evidence type="ECO:0008006" key="4">
    <source>
        <dbReference type="Google" id="ProtNLM"/>
    </source>
</evidence>
<dbReference type="InterPro" id="IPR037108">
    <property type="entry name" value="TM1727-like_C_sf"/>
</dbReference>
<reference evidence="3" key="1">
    <citation type="journal article" date="2014" name="Front. Microbiol.">
        <title>High frequency of phylogenetically diverse reductive dehalogenase-homologous genes in deep subseafloor sedimentary metagenomes.</title>
        <authorList>
            <person name="Kawai M."/>
            <person name="Futagami T."/>
            <person name="Toyoda A."/>
            <person name="Takaki Y."/>
            <person name="Nishi S."/>
            <person name="Hori S."/>
            <person name="Arai W."/>
            <person name="Tsubouchi T."/>
            <person name="Morono Y."/>
            <person name="Uchiyama I."/>
            <person name="Ito T."/>
            <person name="Fujiyama A."/>
            <person name="Inagaki F."/>
            <person name="Takami H."/>
        </authorList>
    </citation>
    <scope>NUCLEOTIDE SEQUENCE</scope>
    <source>
        <strain evidence="3">Expedition CK06-06</strain>
    </source>
</reference>
<organism evidence="3">
    <name type="scientific">marine sediment metagenome</name>
    <dbReference type="NCBI Taxonomy" id="412755"/>
    <lineage>
        <taxon>unclassified sequences</taxon>
        <taxon>metagenomes</taxon>
        <taxon>ecological metagenomes</taxon>
    </lineage>
</organism>
<feature type="non-terminal residue" evidence="3">
    <location>
        <position position="1"/>
    </location>
</feature>
<dbReference type="Pfam" id="PF10727">
    <property type="entry name" value="Rossmann-like"/>
    <property type="match status" value="1"/>
</dbReference>
<sequence length="277" mass="29526">TVGTALAVRLSSKGYQVVAVSSRSPASAENLAQVISSCRAFDNGQDVVDIAELVFVTTPDDAIARVVSQLKWHVGQSVVHCSGADSAEILQPARESGAHTGVFHPLQTFASIKQAMGNIPGSTFALEAEEPLLNILKDMATTLDGHWIELKATDKVIYHAAAVMACNYVITLVKLATDLWQTFSIPPQQATQALLPLLRGTISNIETIGIPQCLTGPIARGDAGTVKKHLSALEEVAPAVLSTYRELGLQTIPIALAKGKINEQQAKELETILMEKP</sequence>
<feature type="domain" description="Putative oxidoreductase/dehydrogenase Rossmann-like" evidence="1">
    <location>
        <begin position="2"/>
        <end position="105"/>
    </location>
</feature>